<feature type="domain" description="Myb/SANT-like DNA-binding" evidence="1">
    <location>
        <begin position="7"/>
        <end position="93"/>
    </location>
</feature>
<dbReference type="Pfam" id="PF13837">
    <property type="entry name" value="Myb_DNA-bind_4"/>
    <property type="match status" value="1"/>
</dbReference>
<dbReference type="AlphaFoldDB" id="A0A6F9DHB8"/>
<sequence>MRKSPKVWSDVATQELLNNVVNNAVLLVTDRKGLRNQVFYKQIESRFLRKGLLYTWKEIREKWRNLKKQYKKFSTGEPNAACNWVYYNQMHQLLTKGPSNTSSSLPIGLSATDDGDLPVARSLYEEMQNDIENNWTPPSSSIIDRNSFMGKNWTLVPSVVDQTKKPEGHKTFSTTGTQCVAQTCNVSTMCTEEDFKETQFDPKPIRAKPLYGIFKNAGLDLTEKRSLPFATSKRKLPCEEKAEILEKLPKLSTASIEDTETRASHEIKSEEISQNHLATGLPKHLSKYDDIDENETFI</sequence>
<evidence type="ECO:0000259" key="1">
    <source>
        <dbReference type="Pfam" id="PF13837"/>
    </source>
</evidence>
<gene>
    <name evidence="2" type="primary">LOC100177023</name>
</gene>
<dbReference type="EMBL" id="LR786491">
    <property type="protein sequence ID" value="CAB3261498.1"/>
    <property type="molecule type" value="mRNA"/>
</dbReference>
<protein>
    <submittedName>
        <fullName evidence="2">Uncharacterized protein LOC100177023</fullName>
    </submittedName>
</protein>
<proteinExistence type="evidence at transcript level"/>
<reference evidence="2" key="1">
    <citation type="submission" date="2020-04" db="EMBL/GenBank/DDBJ databases">
        <authorList>
            <person name="Neveu A P."/>
        </authorList>
    </citation>
    <scope>NUCLEOTIDE SEQUENCE</scope>
    <source>
        <tissue evidence="2">Whole embryo</tissue>
    </source>
</reference>
<name>A0A6F9DHB8_9ASCI</name>
<organism evidence="2">
    <name type="scientific">Phallusia mammillata</name>
    <dbReference type="NCBI Taxonomy" id="59560"/>
    <lineage>
        <taxon>Eukaryota</taxon>
        <taxon>Metazoa</taxon>
        <taxon>Chordata</taxon>
        <taxon>Tunicata</taxon>
        <taxon>Ascidiacea</taxon>
        <taxon>Phlebobranchia</taxon>
        <taxon>Ascidiidae</taxon>
        <taxon>Phallusia</taxon>
    </lineage>
</organism>
<dbReference type="Gene3D" id="1.10.10.60">
    <property type="entry name" value="Homeodomain-like"/>
    <property type="match status" value="1"/>
</dbReference>
<accession>A0A6F9DHB8</accession>
<dbReference type="InterPro" id="IPR044822">
    <property type="entry name" value="Myb_DNA-bind_4"/>
</dbReference>
<evidence type="ECO:0000313" key="2">
    <source>
        <dbReference type="EMBL" id="CAB3261498.1"/>
    </source>
</evidence>